<evidence type="ECO:0000313" key="2">
    <source>
        <dbReference type="EMBL" id="CCA21889.1"/>
    </source>
</evidence>
<feature type="repeat" description="PPR" evidence="1">
    <location>
        <begin position="757"/>
        <end position="791"/>
    </location>
</feature>
<evidence type="ECO:0000256" key="1">
    <source>
        <dbReference type="PROSITE-ProRule" id="PRU00708"/>
    </source>
</evidence>
<proteinExistence type="predicted"/>
<dbReference type="InterPro" id="IPR002885">
    <property type="entry name" value="PPR_rpt"/>
</dbReference>
<sequence>MWRSLVRVCLSNSKRRRECATSVYAAIQPSCCLALSKSIARVQTLRCISSSIQCALPHTSLNQVSLPDRTLTEDQTRLIHDSRAHLEQVAKRLCVSLRSELESESNLSEDTLSQWNNDTREMLSDIQSTLLEVEKLGDLASPDARWVERRLCYEIELGFESAIAIAMKQRNFEVADMYYELLFTFHPQLVPTNATFSYLIQGVGLRQTARGHYKGYLSIQELQKWINMNASAWERRVLHLLNTEKRPHYLKSEFERNRLRERLVHDIQQLLQQYETLVQPQASSSLREQLQLTDINESKLQDDAHRSHPFMIALEVCARNTVPFKQLLQLMVQRKQNVPQFFDTKTMYLPLLDSARWEEIPATIEQFVLENKQESFVSASDLKVLVQMWQASMKSICNSFTSRYFYRYIDMSSNELQGLRTVFHHSDETFRKLISSHHADQSNDQLRMSKNDYENLFRLRIKAAAMCGLHESVLEILDQYIAGDWISMEEDGPRIQKKVFLMALEIFSSVHVQLLELSTKDWIDRSFQSDITRSSKFQQLEQVFFRLTEHIIPKTVEVYKNELRDMESSERPDKLMAMDMLQFDMERTLSQKLRLARTLSGKIISARAGKGRYSAVRQVFRQADEYVDDVIEKLLDLPAELNLHDVDGDLDVNVALITQYLTCANRFEHRLRAQSVVVGPHLMRRVFRVLDNVDYLCKTACELNDAPNDELVSTVNNLFWLAARTAAILARPHDLERVYSRRFASLSKLDAAPSSLTAREYDLLIHAYSAQHYYAKAWELFQVMQNKDLVPTRDTIHRMILLQLLTMGNNTSNIPRRTFEDEDNVAPLSDEEIASNEIISDLEQEIYEEEFGLERQDEPEEGCLPYSGNHQLSDIVTFIQDWYNRAQVTPYSKTSLPVLERLIVAKNVPEVIRFVQILQSMDAISPVLQVWLEKRIEVIGLSSEQLNLNERSS</sequence>
<reference evidence="2" key="2">
    <citation type="submission" date="2011-02" db="EMBL/GenBank/DDBJ databases">
        <authorList>
            <person name="MacLean D."/>
        </authorList>
    </citation>
    <scope>NUCLEOTIDE SEQUENCE</scope>
</reference>
<dbReference type="PROSITE" id="PS51375">
    <property type="entry name" value="PPR"/>
    <property type="match status" value="1"/>
</dbReference>
<gene>
    <name evidence="2" type="primary">AlNc14C137G7122</name>
    <name evidence="2" type="ORF">ALNC14_080320</name>
</gene>
<dbReference type="HOGENOM" id="CLU_327216_0_0_1"/>
<dbReference type="AlphaFoldDB" id="F0WKT2"/>
<reference evidence="2" key="1">
    <citation type="journal article" date="2011" name="PLoS Biol.">
        <title>Gene gain and loss during evolution of obligate parasitism in the white rust pathogen of Arabidopsis thaliana.</title>
        <authorList>
            <person name="Kemen E."/>
            <person name="Gardiner A."/>
            <person name="Schultz-Larsen T."/>
            <person name="Kemen A.C."/>
            <person name="Balmuth A.L."/>
            <person name="Robert-Seilaniantz A."/>
            <person name="Bailey K."/>
            <person name="Holub E."/>
            <person name="Studholme D.J."/>
            <person name="Maclean D."/>
            <person name="Jones J.D."/>
        </authorList>
    </citation>
    <scope>NUCLEOTIDE SEQUENCE</scope>
</reference>
<protein>
    <submittedName>
        <fullName evidence="2">Uncharacterized protein AlNc14C137G7122</fullName>
    </submittedName>
</protein>
<accession>F0WKT2</accession>
<dbReference type="EMBL" id="FR824182">
    <property type="protein sequence ID" value="CCA21889.1"/>
    <property type="molecule type" value="Genomic_DNA"/>
</dbReference>
<dbReference type="NCBIfam" id="TIGR00756">
    <property type="entry name" value="PPR"/>
    <property type="match status" value="1"/>
</dbReference>
<organism evidence="2">
    <name type="scientific">Albugo laibachii Nc14</name>
    <dbReference type="NCBI Taxonomy" id="890382"/>
    <lineage>
        <taxon>Eukaryota</taxon>
        <taxon>Sar</taxon>
        <taxon>Stramenopiles</taxon>
        <taxon>Oomycota</taxon>
        <taxon>Peronosporomycetes</taxon>
        <taxon>Albuginales</taxon>
        <taxon>Albuginaceae</taxon>
        <taxon>Albugo</taxon>
    </lineage>
</organism>
<name>F0WKT2_9STRA</name>